<dbReference type="OrthoDB" id="2404417at2759"/>
<proteinExistence type="predicted"/>
<keyword evidence="2" id="KW-1185">Reference proteome</keyword>
<dbReference type="STRING" id="44941.A0A397UGH3"/>
<protein>
    <submittedName>
        <fullName evidence="1">Uncharacterized protein</fullName>
    </submittedName>
</protein>
<dbReference type="Proteomes" id="UP000266673">
    <property type="component" value="Unassembled WGS sequence"/>
</dbReference>
<evidence type="ECO:0000313" key="1">
    <source>
        <dbReference type="EMBL" id="RIB06403.1"/>
    </source>
</evidence>
<evidence type="ECO:0000313" key="2">
    <source>
        <dbReference type="Proteomes" id="UP000266673"/>
    </source>
</evidence>
<comment type="caution">
    <text evidence="1">The sequence shown here is derived from an EMBL/GenBank/DDBJ whole genome shotgun (WGS) entry which is preliminary data.</text>
</comment>
<accession>A0A397UGH3</accession>
<sequence length="643" mass="74625">MTTSFRIDNNGNIRLPFERHQVQQIRAGIKSNIHIWRWVWFCSGEGGCQRSCGGFGDCIKECNHYSDQHNFNNPFDMHKCSVRILTEVSEIDTEFPVCMTIKGSHVLQNIIQETNALSRINLNREARDLAIKSHRADKCTTKEIKMKLLAPYNNALQNELEHLYNSQNFICDDIKLQQLIERDSLHARKQIGPWTNMNAPEDNPEHYYQLTLRDNLWLQQACNFGSFCFGINSKYDLNSDNAPILPLVVKDNAGFGTPIAFGVSNKENNYTIRLTVEAVQRNVPCNNNNCNHEYYYRELANNKGFMRIRKCAQLWQPFAMINKYRPTKRGLQPILRGVILCWFHIMQTLGERLKDLRIDDRYRYPIAMVFKIVGRSRSKKEALELGEAYRSFIKSLPLMEITKDLLCNNLYLNWISEEWINCFIDGGRMPSLNDIPGAKPMTTNNLTERMNKSVEGQRVGTQLINSFIERQCHFFLYKRGVTEKYPFRPMEMPARRISDVGTPKMHGAKPRKSNGFISDKENYIIDDDPMQLDNEIELLVLSETDETLTNNRKEQSGSLAPSIQRRVTAAICNCKRNISKNKLVQNSINVKSTNKDIARSELEKLFSEKRTNWKRCEFIKACLERSILLDDNIEQNKKIIYVV</sequence>
<dbReference type="EMBL" id="QKWP01001822">
    <property type="protein sequence ID" value="RIB06403.1"/>
    <property type="molecule type" value="Genomic_DNA"/>
</dbReference>
<organism evidence="1 2">
    <name type="scientific">Gigaspora rosea</name>
    <dbReference type="NCBI Taxonomy" id="44941"/>
    <lineage>
        <taxon>Eukaryota</taxon>
        <taxon>Fungi</taxon>
        <taxon>Fungi incertae sedis</taxon>
        <taxon>Mucoromycota</taxon>
        <taxon>Glomeromycotina</taxon>
        <taxon>Glomeromycetes</taxon>
        <taxon>Diversisporales</taxon>
        <taxon>Gigasporaceae</taxon>
        <taxon>Gigaspora</taxon>
    </lineage>
</organism>
<reference evidence="1 2" key="1">
    <citation type="submission" date="2018-06" db="EMBL/GenBank/DDBJ databases">
        <title>Comparative genomics reveals the genomic features of Rhizophagus irregularis, R. cerebriforme, R. diaphanum and Gigaspora rosea, and their symbiotic lifestyle signature.</title>
        <authorList>
            <person name="Morin E."/>
            <person name="San Clemente H."/>
            <person name="Chen E.C.H."/>
            <person name="De La Providencia I."/>
            <person name="Hainaut M."/>
            <person name="Kuo A."/>
            <person name="Kohler A."/>
            <person name="Murat C."/>
            <person name="Tang N."/>
            <person name="Roy S."/>
            <person name="Loubradou J."/>
            <person name="Henrissat B."/>
            <person name="Grigoriev I.V."/>
            <person name="Corradi N."/>
            <person name="Roux C."/>
            <person name="Martin F.M."/>
        </authorList>
    </citation>
    <scope>NUCLEOTIDE SEQUENCE [LARGE SCALE GENOMIC DNA]</scope>
    <source>
        <strain evidence="1 2">DAOM 194757</strain>
    </source>
</reference>
<gene>
    <name evidence="1" type="ORF">C2G38_2046819</name>
</gene>
<dbReference type="AlphaFoldDB" id="A0A397UGH3"/>
<name>A0A397UGH3_9GLOM</name>